<keyword evidence="6" id="KW-0472">Membrane</keyword>
<protein>
    <recommendedName>
        <fullName evidence="7">Major facilitator superfamily (MFS) profile domain-containing protein</fullName>
    </recommendedName>
</protein>
<organism evidence="8 9">
    <name type="scientific">Aspergillus nanangensis</name>
    <dbReference type="NCBI Taxonomy" id="2582783"/>
    <lineage>
        <taxon>Eukaryota</taxon>
        <taxon>Fungi</taxon>
        <taxon>Dikarya</taxon>
        <taxon>Ascomycota</taxon>
        <taxon>Pezizomycotina</taxon>
        <taxon>Eurotiomycetes</taxon>
        <taxon>Eurotiomycetidae</taxon>
        <taxon>Eurotiales</taxon>
        <taxon>Aspergillaceae</taxon>
        <taxon>Aspergillus</taxon>
        <taxon>Aspergillus subgen. Circumdati</taxon>
    </lineage>
</organism>
<dbReference type="InterPro" id="IPR020846">
    <property type="entry name" value="MFS_dom"/>
</dbReference>
<dbReference type="Pfam" id="PF04082">
    <property type="entry name" value="Fungal_trans"/>
    <property type="match status" value="1"/>
</dbReference>
<dbReference type="PANTHER" id="PTHR11360:SF240">
    <property type="entry name" value="MONOCARBOXYLATE TRANSPORTER (EUROFUNG)-RELATED"/>
    <property type="match status" value="1"/>
</dbReference>
<feature type="transmembrane region" description="Helical" evidence="6">
    <location>
        <begin position="148"/>
        <end position="174"/>
    </location>
</feature>
<dbReference type="AlphaFoldDB" id="A0AAD4CIR7"/>
<dbReference type="PROSITE" id="PS50850">
    <property type="entry name" value="MFS"/>
    <property type="match status" value="1"/>
</dbReference>
<reference evidence="8" key="2">
    <citation type="submission" date="2020-02" db="EMBL/GenBank/DDBJ databases">
        <authorList>
            <person name="Gilchrist C.L.M."/>
            <person name="Chooi Y.-H."/>
        </authorList>
    </citation>
    <scope>NUCLEOTIDE SEQUENCE</scope>
    <source>
        <strain evidence="8">MST-FP2251</strain>
    </source>
</reference>
<reference evidence="8" key="1">
    <citation type="journal article" date="2019" name="Beilstein J. Org. Chem.">
        <title>Nanangenines: drimane sesquiterpenoids as the dominant metabolite cohort of a novel Australian fungus, Aspergillus nanangensis.</title>
        <authorList>
            <person name="Lacey H.J."/>
            <person name="Gilchrist C.L.M."/>
            <person name="Crombie A."/>
            <person name="Kalaitzis J.A."/>
            <person name="Vuong D."/>
            <person name="Rutledge P.J."/>
            <person name="Turner P."/>
            <person name="Pitt J.I."/>
            <person name="Lacey E."/>
            <person name="Chooi Y.H."/>
            <person name="Piggott A.M."/>
        </authorList>
    </citation>
    <scope>NUCLEOTIDE SEQUENCE</scope>
    <source>
        <strain evidence="8">MST-FP2251</strain>
    </source>
</reference>
<dbReference type="SUPFAM" id="SSF103473">
    <property type="entry name" value="MFS general substrate transporter"/>
    <property type="match status" value="1"/>
</dbReference>
<dbReference type="GO" id="GO:0003677">
    <property type="term" value="F:DNA binding"/>
    <property type="evidence" value="ECO:0007669"/>
    <property type="project" value="InterPro"/>
</dbReference>
<evidence type="ECO:0000259" key="7">
    <source>
        <dbReference type="PROSITE" id="PS50850"/>
    </source>
</evidence>
<keyword evidence="3" id="KW-0805">Transcription regulation</keyword>
<feature type="transmembrane region" description="Helical" evidence="6">
    <location>
        <begin position="62"/>
        <end position="84"/>
    </location>
</feature>
<dbReference type="PANTHER" id="PTHR11360">
    <property type="entry name" value="MONOCARBOXYLATE TRANSPORTER"/>
    <property type="match status" value="1"/>
</dbReference>
<feature type="transmembrane region" description="Helical" evidence="6">
    <location>
        <begin position="222"/>
        <end position="245"/>
    </location>
</feature>
<dbReference type="Proteomes" id="UP001194746">
    <property type="component" value="Unassembled WGS sequence"/>
</dbReference>
<evidence type="ECO:0000313" key="9">
    <source>
        <dbReference type="Proteomes" id="UP001194746"/>
    </source>
</evidence>
<comment type="subcellular location">
    <subcellularLocation>
        <location evidence="1">Membrane</location>
        <topology evidence="1">Multi-pass membrane protein</topology>
    </subcellularLocation>
</comment>
<evidence type="ECO:0000256" key="3">
    <source>
        <dbReference type="ARBA" id="ARBA00023015"/>
    </source>
</evidence>
<feature type="transmembrane region" description="Helical" evidence="6">
    <location>
        <begin position="21"/>
        <end position="42"/>
    </location>
</feature>
<accession>A0AAD4CIR7</accession>
<evidence type="ECO:0000256" key="2">
    <source>
        <dbReference type="ARBA" id="ARBA00006727"/>
    </source>
</evidence>
<feature type="transmembrane region" description="Helical" evidence="6">
    <location>
        <begin position="379"/>
        <end position="400"/>
    </location>
</feature>
<dbReference type="GO" id="GO:0006351">
    <property type="term" value="P:DNA-templated transcription"/>
    <property type="evidence" value="ECO:0007669"/>
    <property type="project" value="InterPro"/>
</dbReference>
<dbReference type="GO" id="GO:0008270">
    <property type="term" value="F:zinc ion binding"/>
    <property type="evidence" value="ECO:0007669"/>
    <property type="project" value="InterPro"/>
</dbReference>
<dbReference type="InterPro" id="IPR050327">
    <property type="entry name" value="Proton-linked_MCT"/>
</dbReference>
<feature type="transmembrane region" description="Helical" evidence="6">
    <location>
        <begin position="257"/>
        <end position="275"/>
    </location>
</feature>
<feature type="transmembrane region" description="Helical" evidence="6">
    <location>
        <begin position="353"/>
        <end position="373"/>
    </location>
</feature>
<keyword evidence="6" id="KW-1133">Transmembrane helix</keyword>
<dbReference type="InterPro" id="IPR036259">
    <property type="entry name" value="MFS_trans_sf"/>
</dbReference>
<evidence type="ECO:0000256" key="4">
    <source>
        <dbReference type="ARBA" id="ARBA00023163"/>
    </source>
</evidence>
<keyword evidence="4" id="KW-0804">Transcription</keyword>
<dbReference type="Pfam" id="PF07690">
    <property type="entry name" value="MFS_1"/>
    <property type="match status" value="1"/>
</dbReference>
<dbReference type="GO" id="GO:0016020">
    <property type="term" value="C:membrane"/>
    <property type="evidence" value="ECO:0007669"/>
    <property type="project" value="UniProtKB-SubCell"/>
</dbReference>
<keyword evidence="6" id="KW-0812">Transmembrane</keyword>
<sequence>MTISPPSVASDSGFPEGGFKAWSVVLGAWCAMIPSMGLLNSLGVLHAWTSQHQLRDYSEADIGWIYGAYAFFLYLGGAQAGPIFDAYGPRYVMIPGSVGMLAALLCLSFSEEYYQIFLSFSALGGLSASTLFTPAVSCIGHWFSARRGYATGIACTAGGLGGVIIPLIILFAAPKVGFGWSIRIIALLSAILCVIACLLVEPRLPRNKGGGASIDLKALRDVQYVSTTVAVFLVEFAVFIPITYISSYAISVGVADTLSYLLIVFLNLGAIPGRFLPGLIADRIGRFNVMVLTSTVCAILTLALWFKAGDNLAALICYAVLFGFWSGAAISLTPVCISQVCATEDYGKRNGTTFTIAGVGALIGIPIAGAIQQQNQGDYWGLIVFGGVLYMAAAVAFAPIRRAPPAQKLAPTGRNDILPATNVAERNCAVNPTAKHAANDVRARELHVRRRLFPTASYTPAGPSIHPAGEEESPATLLTPRPAARTPTPQTIQTLDALQGFSYQVIGASGESDPWLLRHCKFDDLGFLLFHHVHFRNAGGVPLEEKIPVHFLVTADQLYQTAKEKSGTSSSGERSVRDELNELVPLECGQRLVILFLRFVFPALPIMSRSQLGLSASNSLPELTVLQQMPVHLLAAIYATAQPFTRFDDYLCILNAYSAPPTDRLWRMVSELISVEIHTPHLSTLQAGILYLHREVEGTETVITDSASLWSFVGLLVGLATSLGLQFECRPMGLPAWERRLRRRLWWAIYVEDKWRCLVMGRPPYIRSDEWDVTDLADEDFHMTSILYNVPQEFSPEGQYPWANVPTQPFRELVGLARIADELQQSLYSLRSAQRLSCDFHASLEIARVLLDKLKTWHTLSPVSLQPQDTMFTNSEDAASQVSGLRFAYVLLEVFIFRALLRPIVRSATPPPLIEEPDSLAIFTTQLNNYITQLNDHDEVEPTLAIDLSDENSVASAMLKEAENCAARMLRVVMRMTSSGEAGFWHSWSRIGFATVSNFILLLLVQAPTRDHALRAKHLLDMWRQCLRTKAQGCEFLRLALIRVDGPHWTGLARNYYLPKHVKEALGLPQ</sequence>
<proteinExistence type="inferred from homology"/>
<feature type="transmembrane region" description="Helical" evidence="6">
    <location>
        <begin position="116"/>
        <end position="136"/>
    </location>
</feature>
<keyword evidence="5" id="KW-0539">Nucleus</keyword>
<feature type="transmembrane region" description="Helical" evidence="6">
    <location>
        <begin position="91"/>
        <end position="110"/>
    </location>
</feature>
<dbReference type="CDD" id="cd17352">
    <property type="entry name" value="MFS_MCT_SLC16"/>
    <property type="match status" value="1"/>
</dbReference>
<dbReference type="InterPro" id="IPR011701">
    <property type="entry name" value="MFS"/>
</dbReference>
<dbReference type="EMBL" id="VCAU01000065">
    <property type="protein sequence ID" value="KAF9887206.1"/>
    <property type="molecule type" value="Genomic_DNA"/>
</dbReference>
<comment type="similarity">
    <text evidence="2">Belongs to the major facilitator superfamily. Monocarboxylate porter (TC 2.A.1.13) family.</text>
</comment>
<dbReference type="GO" id="GO:0022857">
    <property type="term" value="F:transmembrane transporter activity"/>
    <property type="evidence" value="ECO:0007669"/>
    <property type="project" value="InterPro"/>
</dbReference>
<evidence type="ECO:0000313" key="8">
    <source>
        <dbReference type="EMBL" id="KAF9887206.1"/>
    </source>
</evidence>
<evidence type="ECO:0000256" key="6">
    <source>
        <dbReference type="SAM" id="Phobius"/>
    </source>
</evidence>
<feature type="transmembrane region" description="Helical" evidence="6">
    <location>
        <begin position="180"/>
        <end position="201"/>
    </location>
</feature>
<feature type="transmembrane region" description="Helical" evidence="6">
    <location>
        <begin position="287"/>
        <end position="306"/>
    </location>
</feature>
<feature type="domain" description="Major facilitator superfamily (MFS) profile" evidence="7">
    <location>
        <begin position="1"/>
        <end position="404"/>
    </location>
</feature>
<dbReference type="SMART" id="SM00906">
    <property type="entry name" value="Fungal_trans"/>
    <property type="match status" value="1"/>
</dbReference>
<feature type="transmembrane region" description="Helical" evidence="6">
    <location>
        <begin position="312"/>
        <end position="332"/>
    </location>
</feature>
<dbReference type="InterPro" id="IPR007219">
    <property type="entry name" value="XnlR_reg_dom"/>
</dbReference>
<name>A0AAD4CIR7_ASPNN</name>
<evidence type="ECO:0000256" key="1">
    <source>
        <dbReference type="ARBA" id="ARBA00004141"/>
    </source>
</evidence>
<keyword evidence="9" id="KW-1185">Reference proteome</keyword>
<gene>
    <name evidence="8" type="ORF">FE257_010460</name>
</gene>
<dbReference type="CDD" id="cd12148">
    <property type="entry name" value="fungal_TF_MHR"/>
    <property type="match status" value="1"/>
</dbReference>
<dbReference type="Gene3D" id="1.20.1250.20">
    <property type="entry name" value="MFS general substrate transporter like domains"/>
    <property type="match status" value="2"/>
</dbReference>
<evidence type="ECO:0000256" key="5">
    <source>
        <dbReference type="ARBA" id="ARBA00023242"/>
    </source>
</evidence>
<comment type="caution">
    <text evidence="8">The sequence shown here is derived from an EMBL/GenBank/DDBJ whole genome shotgun (WGS) entry which is preliminary data.</text>
</comment>